<dbReference type="EMBL" id="GBXM01089319">
    <property type="protein sequence ID" value="JAH19258.1"/>
    <property type="molecule type" value="Transcribed_RNA"/>
</dbReference>
<name>A0A0E9QT51_ANGAN</name>
<reference evidence="1" key="2">
    <citation type="journal article" date="2015" name="Fish Shellfish Immunol.">
        <title>Early steps in the European eel (Anguilla anguilla)-Vibrio vulnificus interaction in the gills: Role of the RtxA13 toxin.</title>
        <authorList>
            <person name="Callol A."/>
            <person name="Pajuelo D."/>
            <person name="Ebbesson L."/>
            <person name="Teles M."/>
            <person name="MacKenzie S."/>
            <person name="Amaro C."/>
        </authorList>
    </citation>
    <scope>NUCLEOTIDE SEQUENCE</scope>
</reference>
<protein>
    <submittedName>
        <fullName evidence="1">Uncharacterized protein</fullName>
    </submittedName>
</protein>
<sequence>MDPDTCPTCPKHDFTSDGAVQQCCFSPMRKMHLKYWQYI</sequence>
<reference evidence="1" key="1">
    <citation type="submission" date="2014-11" db="EMBL/GenBank/DDBJ databases">
        <authorList>
            <person name="Amaro Gonzalez C."/>
        </authorList>
    </citation>
    <scope>NUCLEOTIDE SEQUENCE</scope>
</reference>
<proteinExistence type="predicted"/>
<accession>A0A0E9QT51</accession>
<organism evidence="1">
    <name type="scientific">Anguilla anguilla</name>
    <name type="common">European freshwater eel</name>
    <name type="synonym">Muraena anguilla</name>
    <dbReference type="NCBI Taxonomy" id="7936"/>
    <lineage>
        <taxon>Eukaryota</taxon>
        <taxon>Metazoa</taxon>
        <taxon>Chordata</taxon>
        <taxon>Craniata</taxon>
        <taxon>Vertebrata</taxon>
        <taxon>Euteleostomi</taxon>
        <taxon>Actinopterygii</taxon>
        <taxon>Neopterygii</taxon>
        <taxon>Teleostei</taxon>
        <taxon>Anguilliformes</taxon>
        <taxon>Anguillidae</taxon>
        <taxon>Anguilla</taxon>
    </lineage>
</organism>
<dbReference type="AlphaFoldDB" id="A0A0E9QT51"/>
<evidence type="ECO:0000313" key="1">
    <source>
        <dbReference type="EMBL" id="JAH19258.1"/>
    </source>
</evidence>